<dbReference type="InterPro" id="IPR012280">
    <property type="entry name" value="Semialdhyde_DH_dimer_dom"/>
</dbReference>
<dbReference type="PANTHER" id="PTHR46278:SF2">
    <property type="entry name" value="ASPARTATE-SEMIALDEHYDE DEHYDROGENASE"/>
    <property type="match status" value="1"/>
</dbReference>
<dbReference type="EC" id="1.2.1.11" evidence="3"/>
<protein>
    <submittedName>
        <fullName evidence="3">Aspartate-semialdehyde dehydrogenase</fullName>
        <ecNumber evidence="3">1.2.1.11</ecNumber>
    </submittedName>
</protein>
<organism evidence="3 4">
    <name type="scientific">Aquipseudomonas alcaligenes</name>
    <name type="common">Pseudomonas alcaligenes</name>
    <dbReference type="NCBI Taxonomy" id="43263"/>
    <lineage>
        <taxon>Bacteria</taxon>
        <taxon>Pseudomonadati</taxon>
        <taxon>Pseudomonadota</taxon>
        <taxon>Gammaproteobacteria</taxon>
        <taxon>Pseudomonadales</taxon>
        <taxon>Pseudomonadaceae</taxon>
        <taxon>Aquipseudomonas</taxon>
    </lineage>
</organism>
<dbReference type="Gene3D" id="3.40.50.720">
    <property type="entry name" value="NAD(P)-binding Rossmann-like Domain"/>
    <property type="match status" value="1"/>
</dbReference>
<sequence length="341" mass="36326">MHVRQRFGIGLRNDRQRLRQRATQVDHRTTCRNRLVGILPTDFFTSGEECQPHLSEIEASKLAYAQILATEGHGLPRGVAAGEAVSRQYADKAVAAGCTVIDLSGALAQALPIVPEANAETLADVHAPYLLSSPAPAATALAAVLGPLRDQLGLRRVVLNAALAVSTLGRAGIAELARQTTELLNMRPLEPQLLDRQVAFNLLAQVGALEEGGHARLERRVATELKQVLGIEGLKVSVSCSLAPVFFGDSLAVCLQTDKPVDVPAVAALLAQQSAIELVETGDYPTVVGDAVGQDELYVGRLRAGLDDPAELNLWIASDNVRKGSALNAVQIGELLIKHYL</sequence>
<dbReference type="GO" id="GO:0046983">
    <property type="term" value="F:protein dimerization activity"/>
    <property type="evidence" value="ECO:0007669"/>
    <property type="project" value="InterPro"/>
</dbReference>
<dbReference type="CDD" id="cd18129">
    <property type="entry name" value="ASADH_C_USG1_like"/>
    <property type="match status" value="1"/>
</dbReference>
<name>A0A5C7VS35_AQUAC</name>
<reference evidence="3 4" key="1">
    <citation type="submission" date="2018-09" db="EMBL/GenBank/DDBJ databases">
        <title>Metagenome Assembled Genomes from an Advanced Water Purification Facility.</title>
        <authorList>
            <person name="Stamps B.W."/>
            <person name="Spear J.R."/>
        </authorList>
    </citation>
    <scope>NUCLEOTIDE SEQUENCE [LARGE SCALE GENOMIC DNA]</scope>
    <source>
        <strain evidence="3">Bin_52_1</strain>
    </source>
</reference>
<dbReference type="Proteomes" id="UP000321110">
    <property type="component" value="Unassembled WGS sequence"/>
</dbReference>
<dbReference type="EMBL" id="SSFO01000282">
    <property type="protein sequence ID" value="TXI28211.1"/>
    <property type="molecule type" value="Genomic_DNA"/>
</dbReference>
<dbReference type="PANTHER" id="PTHR46278">
    <property type="entry name" value="DEHYDROGENASE, PUTATIVE-RELATED"/>
    <property type="match status" value="1"/>
</dbReference>
<dbReference type="SUPFAM" id="SSF51735">
    <property type="entry name" value="NAD(P)-binding Rossmann-fold domains"/>
    <property type="match status" value="1"/>
</dbReference>
<evidence type="ECO:0000313" key="4">
    <source>
        <dbReference type="Proteomes" id="UP000321110"/>
    </source>
</evidence>
<evidence type="ECO:0000259" key="2">
    <source>
        <dbReference type="Pfam" id="PF02774"/>
    </source>
</evidence>
<dbReference type="Pfam" id="PF02774">
    <property type="entry name" value="Semialdhyde_dhC"/>
    <property type="match status" value="1"/>
</dbReference>
<gene>
    <name evidence="3" type="ORF">E6Q69_16685</name>
</gene>
<dbReference type="GO" id="GO:0008652">
    <property type="term" value="P:amino acid biosynthetic process"/>
    <property type="evidence" value="ECO:0007669"/>
    <property type="project" value="InterPro"/>
</dbReference>
<dbReference type="NCBIfam" id="NF004224">
    <property type="entry name" value="PRK05671.1"/>
    <property type="match status" value="1"/>
</dbReference>
<feature type="domain" description="Semialdehyde dehydrogenase dimerisation" evidence="2">
    <location>
        <begin position="145"/>
        <end position="323"/>
    </location>
</feature>
<accession>A0A5C7VS35</accession>
<proteinExistence type="inferred from homology"/>
<comment type="caution">
    <text evidence="3">The sequence shown here is derived from an EMBL/GenBank/DDBJ whole genome shotgun (WGS) entry which is preliminary data.</text>
</comment>
<evidence type="ECO:0000256" key="1">
    <source>
        <dbReference type="ARBA" id="ARBA00010584"/>
    </source>
</evidence>
<dbReference type="InterPro" id="IPR036291">
    <property type="entry name" value="NAD(P)-bd_dom_sf"/>
</dbReference>
<evidence type="ECO:0000313" key="3">
    <source>
        <dbReference type="EMBL" id="TXI28211.1"/>
    </source>
</evidence>
<keyword evidence="3" id="KW-0560">Oxidoreductase</keyword>
<dbReference type="GO" id="GO:0004073">
    <property type="term" value="F:aspartate-semialdehyde dehydrogenase activity"/>
    <property type="evidence" value="ECO:0007669"/>
    <property type="project" value="UniProtKB-EC"/>
</dbReference>
<dbReference type="AlphaFoldDB" id="A0A5C7VS35"/>
<dbReference type="Gene3D" id="3.30.360.10">
    <property type="entry name" value="Dihydrodipicolinate Reductase, domain 2"/>
    <property type="match status" value="1"/>
</dbReference>
<comment type="similarity">
    <text evidence="1">Belongs to the aspartate-semialdehyde dehydrogenase family.</text>
</comment>
<dbReference type="SUPFAM" id="SSF55347">
    <property type="entry name" value="Glyceraldehyde-3-phosphate dehydrogenase-like, C-terminal domain"/>
    <property type="match status" value="1"/>
</dbReference>